<evidence type="ECO:0000256" key="6">
    <source>
        <dbReference type="ARBA" id="ARBA00022729"/>
    </source>
</evidence>
<organism evidence="16 17">
    <name type="scientific">Hypsibius exemplaris</name>
    <name type="common">Freshwater tardigrade</name>
    <dbReference type="NCBI Taxonomy" id="2072580"/>
    <lineage>
        <taxon>Eukaryota</taxon>
        <taxon>Metazoa</taxon>
        <taxon>Ecdysozoa</taxon>
        <taxon>Tardigrada</taxon>
        <taxon>Eutardigrada</taxon>
        <taxon>Parachela</taxon>
        <taxon>Hypsibioidea</taxon>
        <taxon>Hypsibiidae</taxon>
        <taxon>Hypsibius</taxon>
    </lineage>
</organism>
<dbReference type="SUPFAM" id="SSF51445">
    <property type="entry name" value="(Trans)glycosidases"/>
    <property type="match status" value="1"/>
</dbReference>
<evidence type="ECO:0000259" key="14">
    <source>
        <dbReference type="Pfam" id="PF01120"/>
    </source>
</evidence>
<evidence type="ECO:0000256" key="1">
    <source>
        <dbReference type="ARBA" id="ARBA00000321"/>
    </source>
</evidence>
<evidence type="ECO:0000256" key="8">
    <source>
        <dbReference type="ARBA" id="ARBA00023180"/>
    </source>
</evidence>
<gene>
    <name evidence="16" type="ORF">BV898_09433</name>
</gene>
<comment type="caution">
    <text evidence="16">The sequence shown here is derived from an EMBL/GenBank/DDBJ whole genome shotgun (WGS) entry which is preliminary data.</text>
</comment>
<keyword evidence="6 13" id="KW-0732">Signal</keyword>
<dbReference type="PRINTS" id="PR00741">
    <property type="entry name" value="GLHYDRLASE29"/>
</dbReference>
<dbReference type="Gene3D" id="3.20.20.80">
    <property type="entry name" value="Glycosidases"/>
    <property type="match status" value="1"/>
</dbReference>
<dbReference type="Gene3D" id="2.60.40.1180">
    <property type="entry name" value="Golgi alpha-mannosidase II"/>
    <property type="match status" value="1"/>
</dbReference>
<feature type="domain" description="Glycoside hydrolase family 29 N-terminal" evidence="14">
    <location>
        <begin position="38"/>
        <end position="372"/>
    </location>
</feature>
<dbReference type="InterPro" id="IPR016286">
    <property type="entry name" value="FUC_metazoa-typ"/>
</dbReference>
<comment type="similarity">
    <text evidence="4">Belongs to the glycosyl hydrolase 29 family.</text>
</comment>
<feature type="signal peptide" evidence="13">
    <location>
        <begin position="1"/>
        <end position="25"/>
    </location>
</feature>
<evidence type="ECO:0000256" key="3">
    <source>
        <dbReference type="ARBA" id="ARBA00004071"/>
    </source>
</evidence>
<keyword evidence="8" id="KW-0325">Glycoprotein</keyword>
<dbReference type="InterPro" id="IPR031919">
    <property type="entry name" value="Fucosidase_C"/>
</dbReference>
<dbReference type="EC" id="3.2.1.51" evidence="5"/>
<evidence type="ECO:0000256" key="7">
    <source>
        <dbReference type="ARBA" id="ARBA00022801"/>
    </source>
</evidence>
<dbReference type="InterPro" id="IPR057739">
    <property type="entry name" value="Glyco_hydro_29_N"/>
</dbReference>
<evidence type="ECO:0000256" key="4">
    <source>
        <dbReference type="ARBA" id="ARBA00007951"/>
    </source>
</evidence>
<dbReference type="GO" id="GO:0005764">
    <property type="term" value="C:lysosome"/>
    <property type="evidence" value="ECO:0007669"/>
    <property type="project" value="TreeGrafter"/>
</dbReference>
<dbReference type="Pfam" id="PF16757">
    <property type="entry name" value="Fucosidase_C"/>
    <property type="match status" value="1"/>
</dbReference>
<evidence type="ECO:0000256" key="2">
    <source>
        <dbReference type="ARBA" id="ARBA00000419"/>
    </source>
</evidence>
<evidence type="ECO:0000256" key="9">
    <source>
        <dbReference type="ARBA" id="ARBA00023295"/>
    </source>
</evidence>
<accession>A0A1W0WMN9</accession>
<dbReference type="InterPro" id="IPR013780">
    <property type="entry name" value="Glyco_hydro_b"/>
</dbReference>
<keyword evidence="7" id="KW-0378">Hydrolase</keyword>
<dbReference type="InterPro" id="IPR017853">
    <property type="entry name" value="GH"/>
</dbReference>
<sequence>MLHLSFRAAALLLFCLVFRQFSVSAEGNQHPGKERGSSPGRYDPTWESLDKRPNPTWFDEAKFGIFLHWGVFSVPALVNEWFWEAWKGGNKEAVDFMEKNFPPDYTYQDFGRDFHASFFDPYAWTKIFEEAGAKYIVLTSKHHEGYTMWPSKYSFSWNAMDVGPGRDLVGELAAAVRNSSKLHFGLYHSMFEWFHPLYLEDKANGYHTRHFPEAKALPELYEIVNAYRPDVIWSDGEWEASSDYWNSTGFISWLYNDSPVKDTVVTNDRWGNDTRCKHGGFLTCEDSFDPGQLIPKKWENCLTVDSHSWGYRRNMDIADIRSAQELIRALARAVSCGGNLLLNVGPTADGKIAAVFQERLRQIGSWLDVNGEAIYSTRPWIYQNDTVNSDVWYSCSKDNSTVYAIYLRASGANITLGAPTFSKQTSVQVFGSDKFLKWTTDVKGHIVVKLPPRHELPDPAAWSVVLQLTNLKNKPTENPFKITAGTRPEVASLWRNEKFAKN</sequence>
<evidence type="ECO:0000256" key="10">
    <source>
        <dbReference type="ARBA" id="ARBA00074133"/>
    </source>
</evidence>
<evidence type="ECO:0000256" key="12">
    <source>
        <dbReference type="SAM" id="MobiDB-lite"/>
    </source>
</evidence>
<evidence type="ECO:0000256" key="11">
    <source>
        <dbReference type="ARBA" id="ARBA00081661"/>
    </source>
</evidence>
<evidence type="ECO:0000313" key="16">
    <source>
        <dbReference type="EMBL" id="OQV16442.1"/>
    </source>
</evidence>
<dbReference type="GO" id="GO:0016139">
    <property type="term" value="P:glycoside catabolic process"/>
    <property type="evidence" value="ECO:0007669"/>
    <property type="project" value="TreeGrafter"/>
</dbReference>
<dbReference type="FunFam" id="3.20.20.80:FF:000027">
    <property type="entry name" value="Alpha-L-fucosidase"/>
    <property type="match status" value="1"/>
</dbReference>
<evidence type="ECO:0000256" key="13">
    <source>
        <dbReference type="SAM" id="SignalP"/>
    </source>
</evidence>
<dbReference type="GO" id="GO:0004560">
    <property type="term" value="F:alpha-L-fucosidase activity"/>
    <property type="evidence" value="ECO:0007669"/>
    <property type="project" value="UniProtKB-EC"/>
</dbReference>
<evidence type="ECO:0000259" key="15">
    <source>
        <dbReference type="Pfam" id="PF16757"/>
    </source>
</evidence>
<feature type="chain" id="PRO_5013003643" description="Putative alpha-L-fucosidase" evidence="13">
    <location>
        <begin position="26"/>
        <end position="502"/>
    </location>
</feature>
<protein>
    <recommendedName>
        <fullName evidence="10">Putative alpha-L-fucosidase</fullName>
        <ecNumber evidence="5">3.2.1.51</ecNumber>
    </recommendedName>
    <alternativeName>
        <fullName evidence="11">Alpha-L-fucoside fucohydrolase</fullName>
    </alternativeName>
</protein>
<dbReference type="PROSITE" id="PS00385">
    <property type="entry name" value="ALPHA_L_FUCOSIDASE"/>
    <property type="match status" value="1"/>
</dbReference>
<comment type="function">
    <text evidence="3">Alpha-L-fucosidase is responsible for hydrolyzing the alpha-1,6-linked fucose joined to the reducing-end N-acetylglucosamine of the carbohydrate moieties of glycoproteins.</text>
</comment>
<dbReference type="Proteomes" id="UP000192578">
    <property type="component" value="Unassembled WGS sequence"/>
</dbReference>
<feature type="domain" description="Alpha-L-fucosidase C-terminal" evidence="15">
    <location>
        <begin position="383"/>
        <end position="469"/>
    </location>
</feature>
<dbReference type="PANTHER" id="PTHR10030:SF37">
    <property type="entry name" value="ALPHA-L-FUCOSIDASE-RELATED"/>
    <property type="match status" value="1"/>
</dbReference>
<dbReference type="InterPro" id="IPR018526">
    <property type="entry name" value="Glyco_hydro_29_CS"/>
</dbReference>
<proteinExistence type="inferred from homology"/>
<dbReference type="AlphaFoldDB" id="A0A1W0WMN9"/>
<keyword evidence="17" id="KW-1185">Reference proteome</keyword>
<dbReference type="EMBL" id="MTYJ01000074">
    <property type="protein sequence ID" value="OQV16442.1"/>
    <property type="molecule type" value="Genomic_DNA"/>
</dbReference>
<comment type="catalytic activity">
    <reaction evidence="1">
        <text>a neolactoside IV(2)-alpha-Fuc-nLc4Cer(d18:1(4E)) + H2O = a neolactoside nLc4Cer(d18:1(4E)) + L-fucose</text>
        <dbReference type="Rhea" id="RHEA:48224"/>
        <dbReference type="ChEBI" id="CHEBI:2181"/>
        <dbReference type="ChEBI" id="CHEBI:15377"/>
        <dbReference type="ChEBI" id="CHEBI:17006"/>
        <dbReference type="ChEBI" id="CHEBI:28691"/>
    </reaction>
    <physiologicalReaction direction="left-to-right" evidence="1">
        <dbReference type="Rhea" id="RHEA:48225"/>
    </physiologicalReaction>
</comment>
<name>A0A1W0WMN9_HYPEX</name>
<dbReference type="PANTHER" id="PTHR10030">
    <property type="entry name" value="ALPHA-L-FUCOSIDASE"/>
    <property type="match status" value="1"/>
</dbReference>
<reference evidence="17" key="1">
    <citation type="submission" date="2017-01" db="EMBL/GenBank/DDBJ databases">
        <title>Comparative genomics of anhydrobiosis in the tardigrade Hypsibius dujardini.</title>
        <authorList>
            <person name="Yoshida Y."/>
            <person name="Koutsovoulos G."/>
            <person name="Laetsch D."/>
            <person name="Stevens L."/>
            <person name="Kumar S."/>
            <person name="Horikawa D."/>
            <person name="Ishino K."/>
            <person name="Komine S."/>
            <person name="Tomita M."/>
            <person name="Blaxter M."/>
            <person name="Arakawa K."/>
        </authorList>
    </citation>
    <scope>NUCLEOTIDE SEQUENCE [LARGE SCALE GENOMIC DNA]</scope>
    <source>
        <strain evidence="17">Z151</strain>
    </source>
</reference>
<feature type="region of interest" description="Disordered" evidence="12">
    <location>
        <begin position="27"/>
        <end position="48"/>
    </location>
</feature>
<evidence type="ECO:0000313" key="17">
    <source>
        <dbReference type="Proteomes" id="UP000192578"/>
    </source>
</evidence>
<dbReference type="GO" id="GO:0006004">
    <property type="term" value="P:fucose metabolic process"/>
    <property type="evidence" value="ECO:0007669"/>
    <property type="project" value="InterPro"/>
</dbReference>
<keyword evidence="9" id="KW-0326">Glycosidase</keyword>
<evidence type="ECO:0000256" key="5">
    <source>
        <dbReference type="ARBA" id="ARBA00012662"/>
    </source>
</evidence>
<dbReference type="OrthoDB" id="6039950at2759"/>
<dbReference type="InterPro" id="IPR000933">
    <property type="entry name" value="Glyco_hydro_29"/>
</dbReference>
<dbReference type="Pfam" id="PF01120">
    <property type="entry name" value="Alpha_L_fucos"/>
    <property type="match status" value="1"/>
</dbReference>
<comment type="catalytic activity">
    <reaction evidence="2">
        <text>a neolactoside IV(2)-alpha-Fuc-nLc4Cer(d18:0) + H2O = a neolactoside nLc4Cer(d18:0) + L-fucose</text>
        <dbReference type="Rhea" id="RHEA:49308"/>
        <dbReference type="ChEBI" id="CHEBI:2181"/>
        <dbReference type="ChEBI" id="CHEBI:15377"/>
        <dbReference type="ChEBI" id="CHEBI:91119"/>
        <dbReference type="ChEBI" id="CHEBI:91121"/>
    </reaction>
    <physiologicalReaction direction="left-to-right" evidence="2">
        <dbReference type="Rhea" id="RHEA:49309"/>
    </physiologicalReaction>
</comment>
<dbReference type="SMART" id="SM00812">
    <property type="entry name" value="Alpha_L_fucos"/>
    <property type="match status" value="1"/>
</dbReference>